<dbReference type="SUPFAM" id="SSF51126">
    <property type="entry name" value="Pectin lyase-like"/>
    <property type="match status" value="1"/>
</dbReference>
<evidence type="ECO:0000313" key="5">
    <source>
        <dbReference type="EMBL" id="MDT0352543.1"/>
    </source>
</evidence>
<dbReference type="InterPro" id="IPR052052">
    <property type="entry name" value="Polysaccharide_Lyase_9"/>
</dbReference>
<sequence length="415" mass="43658">MTRPTSPWRYLGLAFVVLGVGVLAVLAVQAIPRPAEVPGAAPTAAPAPSSPSSPPVATAALYVDPRGSDTDDGTAAAPLATIQAALDKATPGTVINLAPGVYRETLATVRDGAPGAPITIKGPESGKDRAGRYRAVVFGTGRVVSVNHSYYTFAGFTIDGQEKLAGTAYPTDLAAVTAFKNRVQPQVADGRLIYIGAADDTRDLTGITIHNMFLNGAGGECVRLRNNAHDNAITDSVIQYCGMFGKGDDDERAKYHNGEGVYIGTSPNSDSQPMHANDGSSRNLVARNTIRTFGSECFNVKENAHDNVLEDNVCSDNTEFAEFDGSNIELRGHSNVVRNNEISDSAGVNIKIRSDSKKFDRGGNVVENNRISGGAAVFMLDSAVPQGRMCGNRVTTQTLTLDDDGEPVGDITAPC</sequence>
<proteinExistence type="predicted"/>
<dbReference type="InterPro" id="IPR006626">
    <property type="entry name" value="PbH1"/>
</dbReference>
<dbReference type="InterPro" id="IPR011459">
    <property type="entry name" value="DUF1565"/>
</dbReference>
<reference evidence="6" key="1">
    <citation type="submission" date="2023-07" db="EMBL/GenBank/DDBJ databases">
        <title>30 novel species of actinomycetes from the DSMZ collection.</title>
        <authorList>
            <person name="Nouioui I."/>
        </authorList>
    </citation>
    <scope>NUCLEOTIDE SEQUENCE [LARGE SCALE GENOMIC DNA]</scope>
    <source>
        <strain evidence="6">DSM 45834</strain>
    </source>
</reference>
<evidence type="ECO:0000256" key="2">
    <source>
        <dbReference type="ARBA" id="ARBA00022525"/>
    </source>
</evidence>
<dbReference type="RefSeq" id="WP_311559049.1">
    <property type="nucleotide sequence ID" value="NZ_JAVREJ010000019.1"/>
</dbReference>
<dbReference type="EMBL" id="JAVREJ010000019">
    <property type="protein sequence ID" value="MDT0352543.1"/>
    <property type="molecule type" value="Genomic_DNA"/>
</dbReference>
<keyword evidence="2" id="KW-0964">Secreted</keyword>
<comment type="subcellular location">
    <subcellularLocation>
        <location evidence="1">Secreted</location>
    </subcellularLocation>
</comment>
<dbReference type="Proteomes" id="UP001183202">
    <property type="component" value="Unassembled WGS sequence"/>
</dbReference>
<dbReference type="PANTHER" id="PTHR40088">
    <property type="entry name" value="PECTATE LYASE (EUROFUNG)"/>
    <property type="match status" value="1"/>
</dbReference>
<evidence type="ECO:0000256" key="3">
    <source>
        <dbReference type="ARBA" id="ARBA00022729"/>
    </source>
</evidence>
<evidence type="ECO:0000256" key="1">
    <source>
        <dbReference type="ARBA" id="ARBA00004613"/>
    </source>
</evidence>
<evidence type="ECO:0000313" key="6">
    <source>
        <dbReference type="Proteomes" id="UP001183202"/>
    </source>
</evidence>
<evidence type="ECO:0000259" key="4">
    <source>
        <dbReference type="Pfam" id="PF07602"/>
    </source>
</evidence>
<dbReference type="Gene3D" id="2.160.20.10">
    <property type="entry name" value="Single-stranded right-handed beta-helix, Pectin lyase-like"/>
    <property type="match status" value="1"/>
</dbReference>
<accession>A0ABU2NGE8</accession>
<dbReference type="InterPro" id="IPR012334">
    <property type="entry name" value="Pectin_lyas_fold"/>
</dbReference>
<feature type="domain" description="DUF1565" evidence="4">
    <location>
        <begin position="67"/>
        <end position="238"/>
    </location>
</feature>
<organism evidence="5 6">
    <name type="scientific">Pseudonocardia charpentierae</name>
    <dbReference type="NCBI Taxonomy" id="3075545"/>
    <lineage>
        <taxon>Bacteria</taxon>
        <taxon>Bacillati</taxon>
        <taxon>Actinomycetota</taxon>
        <taxon>Actinomycetes</taxon>
        <taxon>Pseudonocardiales</taxon>
        <taxon>Pseudonocardiaceae</taxon>
        <taxon>Pseudonocardia</taxon>
    </lineage>
</organism>
<keyword evidence="6" id="KW-1185">Reference proteome</keyword>
<dbReference type="Pfam" id="PF07602">
    <property type="entry name" value="DUF1565"/>
    <property type="match status" value="1"/>
</dbReference>
<keyword evidence="3" id="KW-0732">Signal</keyword>
<dbReference type="PANTHER" id="PTHR40088:SF2">
    <property type="entry name" value="SECRETED SUGAR HYDROLASE"/>
    <property type="match status" value="1"/>
</dbReference>
<gene>
    <name evidence="5" type="ORF">RM445_23740</name>
</gene>
<name>A0ABU2NGE8_9PSEU</name>
<protein>
    <submittedName>
        <fullName evidence="5">Right-handed parallel beta-helix repeat-containing protein</fullName>
    </submittedName>
</protein>
<dbReference type="SMART" id="SM00710">
    <property type="entry name" value="PbH1"/>
    <property type="match status" value="4"/>
</dbReference>
<dbReference type="InterPro" id="IPR011050">
    <property type="entry name" value="Pectin_lyase_fold/virulence"/>
</dbReference>
<comment type="caution">
    <text evidence="5">The sequence shown here is derived from an EMBL/GenBank/DDBJ whole genome shotgun (WGS) entry which is preliminary data.</text>
</comment>